<feature type="domain" description="Integrase zinc-binding" evidence="1">
    <location>
        <begin position="28"/>
        <end position="84"/>
    </location>
</feature>
<evidence type="ECO:0000259" key="1">
    <source>
        <dbReference type="Pfam" id="PF17921"/>
    </source>
</evidence>
<gene>
    <name evidence="2" type="ORF">PR048_001913</name>
</gene>
<dbReference type="InterPro" id="IPR041588">
    <property type="entry name" value="Integrase_H2C2"/>
</dbReference>
<accession>A0ABQ9IIN2</accession>
<comment type="caution">
    <text evidence="2">The sequence shown here is derived from an EMBL/GenBank/DDBJ whole genome shotgun (WGS) entry which is preliminary data.</text>
</comment>
<name>A0ABQ9IIN2_9NEOP</name>
<sequence length="251" mass="29625">MQKWRVRDWCIVMNGILGEGSPWRTYAPRKARLAMLTFFHDHDLAGHLSAEQMRAIDYHYHWPGMVWDTRKYVKECQVCQQYKGRRGDGMEQQHFCIPSRQFQFQTITLDVMGFAPSDCTCWVVAYAPEQFAYCKSRGCARAAIHHLGIPMIHPLGQLDTIHKQELRVCLQDNHTQWEEHPVQRLYCLQRLTTVYTPAEWYAREEKPQMKGNEREAIRESELHAVFQHHAEYVQQITLVTNRPPSTLRVRN</sequence>
<evidence type="ECO:0000313" key="3">
    <source>
        <dbReference type="Proteomes" id="UP001159363"/>
    </source>
</evidence>
<dbReference type="Gene3D" id="1.10.340.70">
    <property type="match status" value="1"/>
</dbReference>
<proteinExistence type="predicted"/>
<organism evidence="2 3">
    <name type="scientific">Dryococelus australis</name>
    <dbReference type="NCBI Taxonomy" id="614101"/>
    <lineage>
        <taxon>Eukaryota</taxon>
        <taxon>Metazoa</taxon>
        <taxon>Ecdysozoa</taxon>
        <taxon>Arthropoda</taxon>
        <taxon>Hexapoda</taxon>
        <taxon>Insecta</taxon>
        <taxon>Pterygota</taxon>
        <taxon>Neoptera</taxon>
        <taxon>Polyneoptera</taxon>
        <taxon>Phasmatodea</taxon>
        <taxon>Verophasmatodea</taxon>
        <taxon>Anareolatae</taxon>
        <taxon>Phasmatidae</taxon>
        <taxon>Eurycanthinae</taxon>
        <taxon>Dryococelus</taxon>
    </lineage>
</organism>
<protein>
    <recommendedName>
        <fullName evidence="1">Integrase zinc-binding domain-containing protein</fullName>
    </recommendedName>
</protein>
<dbReference type="EMBL" id="JARBHB010000001">
    <property type="protein sequence ID" value="KAJ8896569.1"/>
    <property type="molecule type" value="Genomic_DNA"/>
</dbReference>
<dbReference type="Pfam" id="PF17921">
    <property type="entry name" value="Integrase_H2C2"/>
    <property type="match status" value="1"/>
</dbReference>
<reference evidence="2 3" key="1">
    <citation type="submission" date="2023-02" db="EMBL/GenBank/DDBJ databases">
        <title>LHISI_Scaffold_Assembly.</title>
        <authorList>
            <person name="Stuart O.P."/>
            <person name="Cleave R."/>
            <person name="Magrath M.J.L."/>
            <person name="Mikheyev A.S."/>
        </authorList>
    </citation>
    <scope>NUCLEOTIDE SEQUENCE [LARGE SCALE GENOMIC DNA]</scope>
    <source>
        <strain evidence="2">Daus_M_001</strain>
        <tissue evidence="2">Leg muscle</tissue>
    </source>
</reference>
<dbReference type="Proteomes" id="UP001159363">
    <property type="component" value="Chromosome 1"/>
</dbReference>
<evidence type="ECO:0000313" key="2">
    <source>
        <dbReference type="EMBL" id="KAJ8896569.1"/>
    </source>
</evidence>
<keyword evidence="3" id="KW-1185">Reference proteome</keyword>